<protein>
    <recommendedName>
        <fullName evidence="4">FtsK domain-containing protein</fullName>
    </recommendedName>
</protein>
<dbReference type="InterPro" id="IPR002543">
    <property type="entry name" value="FtsK_dom"/>
</dbReference>
<evidence type="ECO:0000256" key="3">
    <source>
        <dbReference type="PROSITE-ProRule" id="PRU00289"/>
    </source>
</evidence>
<dbReference type="GO" id="GO:0005524">
    <property type="term" value="F:ATP binding"/>
    <property type="evidence" value="ECO:0007669"/>
    <property type="project" value="UniProtKB-UniRule"/>
</dbReference>
<evidence type="ECO:0000313" key="5">
    <source>
        <dbReference type="EMBL" id="QKY72245.1"/>
    </source>
</evidence>
<evidence type="ECO:0000256" key="1">
    <source>
        <dbReference type="ARBA" id="ARBA00022741"/>
    </source>
</evidence>
<dbReference type="PANTHER" id="PTHR22683">
    <property type="entry name" value="SPORULATION PROTEIN RELATED"/>
    <property type="match status" value="1"/>
</dbReference>
<keyword evidence="1 3" id="KW-0547">Nucleotide-binding</keyword>
<dbReference type="SUPFAM" id="SSF52540">
    <property type="entry name" value="P-loop containing nucleoside triphosphate hydrolases"/>
    <property type="match status" value="1"/>
</dbReference>
<dbReference type="AlphaFoldDB" id="A0A859IE45"/>
<proteinExistence type="predicted"/>
<dbReference type="InterPro" id="IPR050206">
    <property type="entry name" value="FtsK/SpoIIIE/SftA"/>
</dbReference>
<dbReference type="PANTHER" id="PTHR22683:SF41">
    <property type="entry name" value="DNA TRANSLOCASE FTSK"/>
    <property type="match status" value="1"/>
</dbReference>
<dbReference type="GO" id="GO:0003677">
    <property type="term" value="F:DNA binding"/>
    <property type="evidence" value="ECO:0007669"/>
    <property type="project" value="InterPro"/>
</dbReference>
<reference evidence="5 6" key="1">
    <citation type="submission" date="2019-06" db="EMBL/GenBank/DDBJ databases">
        <title>Complete genome sequence of Haemophilus parasuis HPS412.</title>
        <authorList>
            <person name="Yang S."/>
            <person name="Huang C."/>
        </authorList>
    </citation>
    <scope>NUCLEOTIDE SEQUENCE [LARGE SCALE GENOMIC DNA]</scope>
    <source>
        <strain evidence="5 6">HPS412</strain>
    </source>
</reference>
<organism evidence="5 6">
    <name type="scientific">Glaesserella parasuis</name>
    <name type="common">Haemophilus parasuis</name>
    <dbReference type="NCBI Taxonomy" id="738"/>
    <lineage>
        <taxon>Bacteria</taxon>
        <taxon>Pseudomonadati</taxon>
        <taxon>Pseudomonadota</taxon>
        <taxon>Gammaproteobacteria</taxon>
        <taxon>Pasteurellales</taxon>
        <taxon>Pasteurellaceae</taxon>
        <taxon>Glaesserella</taxon>
    </lineage>
</organism>
<dbReference type="Pfam" id="PF01580">
    <property type="entry name" value="FtsK_SpoIIIE"/>
    <property type="match status" value="1"/>
</dbReference>
<evidence type="ECO:0000259" key="4">
    <source>
        <dbReference type="PROSITE" id="PS50901"/>
    </source>
</evidence>
<dbReference type="InterPro" id="IPR027417">
    <property type="entry name" value="P-loop_NTPase"/>
</dbReference>
<keyword evidence="2 3" id="KW-0067">ATP-binding</keyword>
<dbReference type="EMBL" id="CP041334">
    <property type="protein sequence ID" value="QKY72245.1"/>
    <property type="molecule type" value="Genomic_DNA"/>
</dbReference>
<name>A0A859IE45_GLAPU</name>
<gene>
    <name evidence="5" type="ORF">FLK62_02620</name>
</gene>
<evidence type="ECO:0000256" key="2">
    <source>
        <dbReference type="ARBA" id="ARBA00022840"/>
    </source>
</evidence>
<evidence type="ECO:0000313" key="6">
    <source>
        <dbReference type="Proteomes" id="UP000509790"/>
    </source>
</evidence>
<dbReference type="Proteomes" id="UP000509790">
    <property type="component" value="Chromosome"/>
</dbReference>
<dbReference type="Gene3D" id="3.40.50.300">
    <property type="entry name" value="P-loop containing nucleotide triphosphate hydrolases"/>
    <property type="match status" value="1"/>
</dbReference>
<dbReference type="PROSITE" id="PS50901">
    <property type="entry name" value="FTSK"/>
    <property type="match status" value="1"/>
</dbReference>
<feature type="binding site" evidence="3">
    <location>
        <begin position="236"/>
        <end position="243"/>
    </location>
    <ligand>
        <name>ATP</name>
        <dbReference type="ChEBI" id="CHEBI:30616"/>
    </ligand>
</feature>
<feature type="domain" description="FtsK" evidence="4">
    <location>
        <begin position="216"/>
        <end position="322"/>
    </location>
</feature>
<sequence>MSYRPRLAMQEQLIQTDIAIQGTHYPWGIYIGELRHPTRRQLYPAVIPSDSHSLLIHYTEKDKQNVAHLCEDISAHFLLGLIRYQVPKINIIDKSLYNIFPNIMRLNEQKNISIFSNDDDKKRKALGDRMTKLLSQIPSLELIGKDIFLQENSHLFNKLSTLIKNNKLTIELSQRDGVKHIFNQVVNNLKEEYRISQASKPKAFLEIEVGVTPNGKEKCYFELGVRNQAYHAFMVGMNGTGKTTLLDHIIKGIVSQFTPEQAELYLFDYKEGVEFQKYLGLPHIRVLMLDNSQVDPVIDALQKFSNLIKGRGILFKQKMLKI</sequence>
<accession>A0A859IE45</accession>